<gene>
    <name evidence="6" type="primary">RE1_1552</name>
    <name evidence="6" type="ORF">CK203_008371</name>
</gene>
<dbReference type="InterPro" id="IPR043502">
    <property type="entry name" value="DNA/RNA_pol_sf"/>
</dbReference>
<dbReference type="Pfam" id="PF22936">
    <property type="entry name" value="Pol_BBD"/>
    <property type="match status" value="1"/>
</dbReference>
<dbReference type="GO" id="GO:0004190">
    <property type="term" value="F:aspartic-type endopeptidase activity"/>
    <property type="evidence" value="ECO:0007669"/>
    <property type="project" value="UniProtKB-KW"/>
</dbReference>
<accession>A0A438KNH0</accession>
<dbReference type="InterPro" id="IPR025724">
    <property type="entry name" value="GAG-pre-integrase_dom"/>
</dbReference>
<dbReference type="Pfam" id="PF13976">
    <property type="entry name" value="gag_pre-integrs"/>
    <property type="match status" value="1"/>
</dbReference>
<dbReference type="EMBL" id="QGNW01000002">
    <property type="protein sequence ID" value="RVX22751.1"/>
    <property type="molecule type" value="Genomic_DNA"/>
</dbReference>
<comment type="caution">
    <text evidence="6">The sequence shown here is derived from an EMBL/GenBank/DDBJ whole genome shotgun (WGS) entry which is preliminary data.</text>
</comment>
<feature type="compositionally biased region" description="Low complexity" evidence="2">
    <location>
        <begin position="442"/>
        <end position="465"/>
    </location>
</feature>
<dbReference type="PANTHER" id="PTHR11439:SF484">
    <property type="entry name" value="REVERSE TRANSCRIPTASE TY1_COPIA-TYPE DOMAIN-CONTAINING PROTEIN"/>
    <property type="match status" value="1"/>
</dbReference>
<dbReference type="SUPFAM" id="SSF56672">
    <property type="entry name" value="DNA/RNA polymerases"/>
    <property type="match status" value="2"/>
</dbReference>
<proteinExistence type="predicted"/>
<dbReference type="CDD" id="cd09272">
    <property type="entry name" value="RNase_HI_RT_Ty1"/>
    <property type="match status" value="1"/>
</dbReference>
<evidence type="ECO:0000313" key="7">
    <source>
        <dbReference type="Proteomes" id="UP000288805"/>
    </source>
</evidence>
<keyword evidence="1" id="KW-0645">Protease</keyword>
<feature type="region of interest" description="Disordered" evidence="2">
    <location>
        <begin position="431"/>
        <end position="465"/>
    </location>
</feature>
<evidence type="ECO:0000259" key="5">
    <source>
        <dbReference type="Pfam" id="PF22936"/>
    </source>
</evidence>
<dbReference type="PANTHER" id="PTHR11439">
    <property type="entry name" value="GAG-POL-RELATED RETROTRANSPOSON"/>
    <property type="match status" value="1"/>
</dbReference>
<reference evidence="6 7" key="1">
    <citation type="journal article" date="2018" name="PLoS Genet.">
        <title>Population sequencing reveals clonal diversity and ancestral inbreeding in the grapevine cultivar Chardonnay.</title>
        <authorList>
            <person name="Roach M.J."/>
            <person name="Johnson D.L."/>
            <person name="Bohlmann J."/>
            <person name="van Vuuren H.J."/>
            <person name="Jones S.J."/>
            <person name="Pretorius I.S."/>
            <person name="Schmidt S.A."/>
            <person name="Borneman A.R."/>
        </authorList>
    </citation>
    <scope>NUCLEOTIDE SEQUENCE [LARGE SCALE GENOMIC DNA]</scope>
    <source>
        <strain evidence="7">cv. Chardonnay</strain>
        <tissue evidence="6">Leaf</tissue>
    </source>
</reference>
<protein>
    <submittedName>
        <fullName evidence="6">Retrovirus-related Pol polyprotein from transposon RE1</fullName>
    </submittedName>
</protein>
<organism evidence="6 7">
    <name type="scientific">Vitis vinifera</name>
    <name type="common">Grape</name>
    <dbReference type="NCBI Taxonomy" id="29760"/>
    <lineage>
        <taxon>Eukaryota</taxon>
        <taxon>Viridiplantae</taxon>
        <taxon>Streptophyta</taxon>
        <taxon>Embryophyta</taxon>
        <taxon>Tracheophyta</taxon>
        <taxon>Spermatophyta</taxon>
        <taxon>Magnoliopsida</taxon>
        <taxon>eudicotyledons</taxon>
        <taxon>Gunneridae</taxon>
        <taxon>Pentapetalae</taxon>
        <taxon>rosids</taxon>
        <taxon>Vitales</taxon>
        <taxon>Vitaceae</taxon>
        <taxon>Viteae</taxon>
        <taxon>Vitis</taxon>
    </lineage>
</organism>
<evidence type="ECO:0000259" key="4">
    <source>
        <dbReference type="Pfam" id="PF13976"/>
    </source>
</evidence>
<evidence type="ECO:0000313" key="6">
    <source>
        <dbReference type="EMBL" id="RVX22751.1"/>
    </source>
</evidence>
<feature type="domain" description="GAG-pre-integrase" evidence="4">
    <location>
        <begin position="593"/>
        <end position="640"/>
    </location>
</feature>
<sequence>MTPSTTKLLPSPSKGYGNQWKHLLNGMKKAYKGLKVITHLASWEWLHEDIHPKRGRPLIYPPYKVNASILRWTEELLSASITDDHPHFVSIHQGVVVYSILANRPVTVFHSGPLIPFLNHSGQPFPANFSGDLFSGHRPHIPNRRRLIYMPVETPPETGVSRAPRADLPRRTVTHAPARDGAWLTFRPRPTPLQARPAPSWPSSRPAVLHEPCISTFFPVVGFLAIPTTSDRASSPSPRLGCCFSSFSRALFDPNTENYLSWSASVELWFMGQGYEDHLVTQEADIPEVDRVQWRKIDAQLCKGLYTNDIQRLYKVASAIVHLSQQDLDLSTYIGQIASLKEQFLTVMPLTPDVGAQQTQLDKFFMVLTLIGLRPDLEPIRDQILGSSSVPSLDDVFARLLRRNGTRGRGQRPHCTYCNKLGHTRDRCYQLHGRPPRTAHMAQSSDSPLPQLPSSSASQTSQASIASVAQPGNASACLTHTSSLGPWILDSGASDHLSGNKDLFSSITTTSDLPTVTLANGSQTVAKGIGLALPLPSLPLTSVLYTPECPFNLISISKNTRTLNCSITFSDKFVTLQDRSTGKTIGIGRESQGLYHLTSDSSPAVCISTDAPLHIHYRLGHPSLSKFQKMVPRFSTLSSLPSMPPRPLQVYHRRSRIVAPLPFPEAPADSLPIPSASPAPALPSPNDLPIAVRKGTRSTRNPHPIYNFLSYHRLSSPYSAFVSAISSVSLPKSTHEALSHPGWRQAMVDEMAALHSNGTWDLVVLPPGKSTVGCRWVYAVKVGPDGQVDRLKARLVAKGYTQVYGSDYGDTFSPVAKIASVRLLLSMAAMCSWPLYQLDIKNAFLHGDLAEEVYMEQPPGFVAQGESGLVCRLRHSLYGLKQSPRAWFSRFSSVVQEFGMLRSTADHSVFYHHNSLGQCIYLVVYVDDIVITGSDQDGIQKLKQHLFTHFQTKDLGKLKYFLGIEIAQSSSGVVLSQRKYALDILEETGMLDCKPVDTPMDPNVKLVPGQGEPLGDPGRYRRLPLGCRNPYSSSTHEALSHPGWRQAMVDEMAALHSNGTCDLVVLPPGKSTVGCRWVYAVKVGPDGQVDRLKARLVAKGYTQVYGSDYGDTFSPVAKIASVRLLLSMAAMCSWPLYQLDIKNAFLHGDLAEEVYMEQPPGFVAQGESGLVCRLRRSLYGLKQSPRAWFSRFSSVVQEFGMLRSTADHSVFYHHNSLGQCIYLVVYVDDIVITGSDQDGIQKLKQHLFTHFQTKDLGKLKYFLGIEIAQSSSGVVLSQRKYALDILEETGMLDCKPVDTPMDPNVKLVPGQGEPLGDPGRYRRLVGKLNYLTITRPDISFPVSVVSQFLQSPCDSHWDAVIRILRYIKSTPGQGVLYENRGHTQVVGYTDADWAGSPTDRRSTSGYCVFIGGNLISWKSKKQDVVARSSAEAEYRAMALATCELIWLRHLLQELRFGKDEQMKLICDNQAALHIASNPVFHERTKHIEVDCHFIREKIASGCVATSFVNSNDQLADIFTKSLRGPRIKYICNKLGAYDVYAPS</sequence>
<keyword evidence="1" id="KW-0378">Hydrolase</keyword>
<name>A0A438KNH0_VITVI</name>
<keyword evidence="1" id="KW-0064">Aspartyl protease</keyword>
<dbReference type="Proteomes" id="UP000288805">
    <property type="component" value="Unassembled WGS sequence"/>
</dbReference>
<feature type="domain" description="Reverse transcriptase Ty1/copia-type" evidence="3">
    <location>
        <begin position="757"/>
        <end position="1000"/>
    </location>
</feature>
<evidence type="ECO:0000256" key="2">
    <source>
        <dbReference type="SAM" id="MobiDB-lite"/>
    </source>
</evidence>
<feature type="domain" description="Retrovirus-related Pol polyprotein from transposon TNT 1-94-like beta-barrel" evidence="5">
    <location>
        <begin position="487"/>
        <end position="558"/>
    </location>
</feature>
<dbReference type="Pfam" id="PF07727">
    <property type="entry name" value="RVT_2"/>
    <property type="match status" value="2"/>
</dbReference>
<evidence type="ECO:0000259" key="3">
    <source>
        <dbReference type="Pfam" id="PF07727"/>
    </source>
</evidence>
<dbReference type="InterPro" id="IPR013103">
    <property type="entry name" value="RVT_2"/>
</dbReference>
<dbReference type="InterPro" id="IPR054722">
    <property type="entry name" value="PolX-like_BBD"/>
</dbReference>
<evidence type="ECO:0000256" key="1">
    <source>
        <dbReference type="ARBA" id="ARBA00022750"/>
    </source>
</evidence>
<feature type="domain" description="Reverse transcriptase Ty1/copia-type" evidence="3">
    <location>
        <begin position="1059"/>
        <end position="1301"/>
    </location>
</feature>